<reference evidence="1" key="1">
    <citation type="submission" date="2021-05" db="EMBL/GenBank/DDBJ databases">
        <authorList>
            <person name="Pan Q."/>
            <person name="Jouanno E."/>
            <person name="Zahm M."/>
            <person name="Klopp C."/>
            <person name="Cabau C."/>
            <person name="Louis A."/>
            <person name="Berthelot C."/>
            <person name="Parey E."/>
            <person name="Roest Crollius H."/>
            <person name="Montfort J."/>
            <person name="Robinson-Rechavi M."/>
            <person name="Bouchez O."/>
            <person name="Lampietro C."/>
            <person name="Lopez Roques C."/>
            <person name="Donnadieu C."/>
            <person name="Postlethwait J."/>
            <person name="Bobe J."/>
            <person name="Dillon D."/>
            <person name="Chandos A."/>
            <person name="von Hippel F."/>
            <person name="Guiguen Y."/>
        </authorList>
    </citation>
    <scope>NUCLEOTIDE SEQUENCE</scope>
    <source>
        <strain evidence="1">YG-Jan2019</strain>
    </source>
</reference>
<protein>
    <submittedName>
        <fullName evidence="1">Uncharacterized protein</fullName>
    </submittedName>
</protein>
<comment type="caution">
    <text evidence="1">The sequence shown here is derived from an EMBL/GenBank/DDBJ whole genome shotgun (WGS) entry which is preliminary data.</text>
</comment>
<proteinExistence type="predicted"/>
<accession>A0ACC2G704</accession>
<sequence>MAADGRVQLLLLLMCACFCLDTVRGVKTPTGTGNGNALGNAQANPPVPVSIIRQPGPGNNNVPVAAMTQSRRATGWKLAEEAACRDDLTRLCPKHTWGNNLAVLECLQDKKEENEIAVDCNHLLWNYKLNLTTDPKFESVAVEVCKSTISEIKECADVERGKGYLVSCLVDHRSNISEYQCHQYITKMTSIVFSDFRLICGFMEKCRDDINRLHCGSINVGGKDIHSQGKVIACLEKALVQEAEQPDEPHPIKGECKRSIMRVAELSSDDFHLDRYLYFSCRDDRERFCENTQAGEGKVYKCLFNHKFEEAMSEKCRDALTTRQKLIAQDYKVSYSLAKACKADLRKYRCNLDTNMPRAREARLSYLLLCLETAVHRGRTVSGDCQGEMLEYRRMLMEDFSLSPEIVLHCRGDIEAHCSGLHRKGRTLHCLMRVVRGDKASAVDGLCQSALQALIQSADPGSDYRIDRALNEACESVIQTACKHIRNGDPMILSCLMEHLYTEKMVEDCEHRLLELQYFISRDWKLDPVLYRKCQGDAARLCHTHGWNDTSQMMPSGAVFSCLYRHAYRTEDQGRRLSRDCKMEVQRILHQRALDVKLDPELQKRCMTDLGKWCSDKTDTGQELECLQDHLEDLVSACREVVGNLTELESEDIQIEALLIRACEPVIQSHCHDVADNQVDTGDLMECLVQNKHQKEMNDKCSVGVTHFQLIQMKDFRFSYKFKMACKEDVLKLCPNIKKKVDVVICLSTTVRNDTLQDLKEQRVSMKCRKQLRVEELEMSEDIRLEPELYDACKADIGRLCSSVAFGNAQVMECLKEAKKQLSQRCHQRVFKLQEVEMVDPELDYQLMRVCKQMIKRFCSDADAKNMLQCLKQNKNSELMDPKCKQMITKRQITQNTDFRLNPVLRKACKADIPKFCQPILNKASDDSELEGQVIGCLKLKYADQRLSPDCEDQIRVILQESALDYRLDPQLQIHCREEINHLCAEEAAAQEQAGQVEECLKVNLLKINLEPCKKEVLNMLKESKADIFVDPVLHTACALDLKHHCAAITPGRGRQMSCLLESVQDKRVRLQPECKKRLQDRIDMWSYAAKVAPAEGFSDLAMQVMTSPSKNYILLIMAVGVMTLFLFGLLCGRITKRVTRELKDRSSRPTTEITNTDTCSRGVSRFHRAMRSSCVRSSMVLSPALLPRLLTHTARWGTSGTRLGGHRGLWSSPRSLALAGETTQPSPLPSQARVVICGGGIVGTSVAYHLAKLGWTEIVLLEQGRLGAGTTRLCAGIVSVAKPISIECKMADYSNSLYERLEEETGVKTGYVKTGSLCLAQNQDRFLSLKRLASRLKVMGIACNVIKPKDVSKLHPLVNIHDLVGALHLPGDAVVSSPDVNHALATAAASHGVQIFERTTVNHVMLDKGHVTAVETDRGAIECEYFVNCAGQWAYELGQASETKVSVPLHGCENFYLLSKPPAVPLQPTTPVVMDMDGRIYVRAWQGGVLSGGFEKNPKPIFTEGRNQLEIQNMQEDWDHFEPMLTALLRRMPELEECEIQQLVNCPESFTPDMRCLMGETPGVHGYYVLAGMNASGLTFAGGAGKYLAEWMTYGYPTANVWALDIKRFGNLQSSRTFLRHRVMEVMPLLYNLKVPRWDFQTGRQLRTSPLYDRLDTQGARWMEKHGFERAKYFVPAGKDMLSLDASKTFYKPDWFDIVGAEVKCCKEAVCVVDMSSFTKFEVTSSDDQALELLQYLCANDLDVPVGHIVHTGMLNERGGYENDCSVVRIKKNSFFIISPTDQQVHCWSWLKKHMPKDPNLHLEDVSWKYTALNLIGPRAMDVLGELSYVSMTPEHFPSLFCKEMSVGYANGIRVMSMTHTGEPGFMLYIPIEYALHVYNEVMSVGQKYGIRNSGYYALRSLRIEKFFAFWGQDLDPFTTPLECGREFRVKFDTDIDFLGRASLLQQRQEGVSRRFVMLVLEDHDTELDLWPWWGEPIYRNGELCGTTTSSAFSYTLERHVCLGFVSPPSVDGTPAVVTPDFITRGDYEVDIAGQRYPAKAKLYPFSSLFAQQRRRKDNMELTNFQGK</sequence>
<dbReference type="Proteomes" id="UP001157502">
    <property type="component" value="Chromosome 16"/>
</dbReference>
<gene>
    <name evidence="1" type="ORF">DPEC_G00193880</name>
</gene>
<dbReference type="EMBL" id="CM055743">
    <property type="protein sequence ID" value="KAJ7999388.1"/>
    <property type="molecule type" value="Genomic_DNA"/>
</dbReference>
<evidence type="ECO:0000313" key="2">
    <source>
        <dbReference type="Proteomes" id="UP001157502"/>
    </source>
</evidence>
<organism evidence="1 2">
    <name type="scientific">Dallia pectoralis</name>
    <name type="common">Alaska blackfish</name>
    <dbReference type="NCBI Taxonomy" id="75939"/>
    <lineage>
        <taxon>Eukaryota</taxon>
        <taxon>Metazoa</taxon>
        <taxon>Chordata</taxon>
        <taxon>Craniata</taxon>
        <taxon>Vertebrata</taxon>
        <taxon>Euteleostomi</taxon>
        <taxon>Actinopterygii</taxon>
        <taxon>Neopterygii</taxon>
        <taxon>Teleostei</taxon>
        <taxon>Protacanthopterygii</taxon>
        <taxon>Esociformes</taxon>
        <taxon>Umbridae</taxon>
        <taxon>Dallia</taxon>
    </lineage>
</organism>
<name>A0ACC2G704_DALPE</name>
<keyword evidence="2" id="KW-1185">Reference proteome</keyword>
<evidence type="ECO:0000313" key="1">
    <source>
        <dbReference type="EMBL" id="KAJ7999388.1"/>
    </source>
</evidence>